<dbReference type="SUPFAM" id="SSF51735">
    <property type="entry name" value="NAD(P)-binding Rossmann-fold domains"/>
    <property type="match status" value="1"/>
</dbReference>
<keyword evidence="2" id="KW-0521">NADP</keyword>
<evidence type="ECO:0000313" key="5">
    <source>
        <dbReference type="EMBL" id="CAH1415541.1"/>
    </source>
</evidence>
<dbReference type="EMBL" id="CAKMRJ010000001">
    <property type="protein sequence ID" value="CAH1415541.1"/>
    <property type="molecule type" value="Genomic_DNA"/>
</dbReference>
<protein>
    <recommendedName>
        <fullName evidence="7">Glucose/ribitol dehydrogenase</fullName>
    </recommendedName>
</protein>
<dbReference type="PANTHER" id="PTHR43490">
    <property type="entry name" value="(+)-NEOMENTHOL DEHYDROGENASE"/>
    <property type="match status" value="1"/>
</dbReference>
<dbReference type="Proteomes" id="UP001157418">
    <property type="component" value="Unassembled WGS sequence"/>
</dbReference>
<proteinExistence type="inferred from homology"/>
<comment type="similarity">
    <text evidence="1 4">Belongs to the short-chain dehydrogenases/reductases (SDR) family.</text>
</comment>
<keyword evidence="3" id="KW-0560">Oxidoreductase</keyword>
<keyword evidence="6" id="KW-1185">Reference proteome</keyword>
<dbReference type="PANTHER" id="PTHR43490:SF135">
    <property type="entry name" value="OS02G0640800 PROTEIN"/>
    <property type="match status" value="1"/>
</dbReference>
<evidence type="ECO:0000313" key="6">
    <source>
        <dbReference type="Proteomes" id="UP001157418"/>
    </source>
</evidence>
<gene>
    <name evidence="5" type="ORF">LVIROSA_LOCUS3380</name>
</gene>
<evidence type="ECO:0000256" key="4">
    <source>
        <dbReference type="RuleBase" id="RU000363"/>
    </source>
</evidence>
<evidence type="ECO:0000256" key="2">
    <source>
        <dbReference type="ARBA" id="ARBA00022857"/>
    </source>
</evidence>
<dbReference type="PRINTS" id="PR00080">
    <property type="entry name" value="SDRFAMILY"/>
</dbReference>
<dbReference type="InterPro" id="IPR036291">
    <property type="entry name" value="NAD(P)-bd_dom_sf"/>
</dbReference>
<comment type="caution">
    <text evidence="5">The sequence shown here is derived from an EMBL/GenBank/DDBJ whole genome shotgun (WGS) entry which is preliminary data.</text>
</comment>
<evidence type="ECO:0000256" key="1">
    <source>
        <dbReference type="ARBA" id="ARBA00006484"/>
    </source>
</evidence>
<dbReference type="AlphaFoldDB" id="A0AAU9LQ94"/>
<evidence type="ECO:0000256" key="3">
    <source>
        <dbReference type="ARBA" id="ARBA00023002"/>
    </source>
</evidence>
<dbReference type="GO" id="GO:0016491">
    <property type="term" value="F:oxidoreductase activity"/>
    <property type="evidence" value="ECO:0007669"/>
    <property type="project" value="UniProtKB-KW"/>
</dbReference>
<dbReference type="InterPro" id="IPR002347">
    <property type="entry name" value="SDR_fam"/>
</dbReference>
<accession>A0AAU9LQ94</accession>
<evidence type="ECO:0008006" key="7">
    <source>
        <dbReference type="Google" id="ProtNLM"/>
    </source>
</evidence>
<dbReference type="Gene3D" id="3.40.50.720">
    <property type="entry name" value="NAD(P)-binding Rossmann-like Domain"/>
    <property type="match status" value="1"/>
</dbReference>
<dbReference type="PRINTS" id="PR00081">
    <property type="entry name" value="GDHRDH"/>
</dbReference>
<organism evidence="5 6">
    <name type="scientific">Lactuca virosa</name>
    <dbReference type="NCBI Taxonomy" id="75947"/>
    <lineage>
        <taxon>Eukaryota</taxon>
        <taxon>Viridiplantae</taxon>
        <taxon>Streptophyta</taxon>
        <taxon>Embryophyta</taxon>
        <taxon>Tracheophyta</taxon>
        <taxon>Spermatophyta</taxon>
        <taxon>Magnoliopsida</taxon>
        <taxon>eudicotyledons</taxon>
        <taxon>Gunneridae</taxon>
        <taxon>Pentapetalae</taxon>
        <taxon>asterids</taxon>
        <taxon>campanulids</taxon>
        <taxon>Asterales</taxon>
        <taxon>Asteraceae</taxon>
        <taxon>Cichorioideae</taxon>
        <taxon>Cichorieae</taxon>
        <taxon>Lactucinae</taxon>
        <taxon>Lactuca</taxon>
    </lineage>
</organism>
<name>A0AAU9LQ94_9ASTR</name>
<sequence>MEKKRCAVVTGGNKGIGFEICRQLASNGIEVILTARNESRGIEAVKKLHDSGLPNILFHQLDINDPQSIASLAKFIETNFKKLDILINNAALIGIIMHEKEFKAGAGFVQVLDENVHLLAELSNSPRIVNVTSTYGELSYLHNEKLKEELRDMKNVTEERIEEIIQWFLRDFKASKLQENGWPLTVSAYKAVLNAYTRLLAKKFPNFIINCVHPGYVETDMTIQTGFIKVEEGARAPVMAALLPDDDPSGVYFQQMEITPF</sequence>
<dbReference type="Pfam" id="PF00106">
    <property type="entry name" value="adh_short"/>
    <property type="match status" value="1"/>
</dbReference>
<reference evidence="5 6" key="1">
    <citation type="submission" date="2022-01" db="EMBL/GenBank/DDBJ databases">
        <authorList>
            <person name="Xiong W."/>
            <person name="Schranz E."/>
        </authorList>
    </citation>
    <scope>NUCLEOTIDE SEQUENCE [LARGE SCALE GENOMIC DNA]</scope>
</reference>
<dbReference type="GO" id="GO:0016020">
    <property type="term" value="C:membrane"/>
    <property type="evidence" value="ECO:0007669"/>
    <property type="project" value="TreeGrafter"/>
</dbReference>